<name>A0AAD7XQ47_9STRA</name>
<accession>A0AAD7XQ47</accession>
<protein>
    <recommendedName>
        <fullName evidence="3">Sulfotransferase family protein</fullName>
    </recommendedName>
</protein>
<gene>
    <name evidence="1" type="ORF">CTAYLR_008748</name>
</gene>
<reference evidence="1" key="1">
    <citation type="submission" date="2023-01" db="EMBL/GenBank/DDBJ databases">
        <title>Metagenome sequencing of chrysophaentin producing Chrysophaeum taylorii.</title>
        <authorList>
            <person name="Davison J."/>
            <person name="Bewley C."/>
        </authorList>
    </citation>
    <scope>NUCLEOTIDE SEQUENCE</scope>
    <source>
        <strain evidence="1">NIES-1699</strain>
    </source>
</reference>
<dbReference type="AlphaFoldDB" id="A0AAD7XQ47"/>
<proteinExistence type="predicted"/>
<sequence length="315" mass="35408">MSSGRERQCKAWSNGSVLAASVSPGEMERYRACSESMYRRGRATLVFVHVHKGGGTTFVSMARANGAGLASGALNGDPVRRVRDEWWKLEPSAQREWFRRMRRAGTRFVSSEKGFPAVERLLAPAGLVYAIVVREPASRFVSYYFWRYRDVSAAVKARAYAAGYLGLGRGVAKLRPGAPTFAEFVEVESPLDGYYVSRLLGREDRAAPIDEADLAASLGVLEQAFSLVLVTENLDNLGPVVEAFLGWRRSRFDAFHQKSNPAPDKWVLERWRPDWREEIQRRMPYDRRFYAAACRISEARLAQATRQLKKGGSST</sequence>
<evidence type="ECO:0000313" key="1">
    <source>
        <dbReference type="EMBL" id="KAJ8610182.1"/>
    </source>
</evidence>
<organism evidence="1 2">
    <name type="scientific">Chrysophaeum taylorii</name>
    <dbReference type="NCBI Taxonomy" id="2483200"/>
    <lineage>
        <taxon>Eukaryota</taxon>
        <taxon>Sar</taxon>
        <taxon>Stramenopiles</taxon>
        <taxon>Ochrophyta</taxon>
        <taxon>Pelagophyceae</taxon>
        <taxon>Pelagomonadales</taxon>
        <taxon>Pelagomonadaceae</taxon>
        <taxon>Chrysophaeum</taxon>
    </lineage>
</organism>
<comment type="caution">
    <text evidence="1">The sequence shown here is derived from an EMBL/GenBank/DDBJ whole genome shotgun (WGS) entry which is preliminary data.</text>
</comment>
<dbReference type="Gene3D" id="3.40.50.300">
    <property type="entry name" value="P-loop containing nucleotide triphosphate hydrolases"/>
    <property type="match status" value="1"/>
</dbReference>
<dbReference type="InterPro" id="IPR027417">
    <property type="entry name" value="P-loop_NTPase"/>
</dbReference>
<dbReference type="SUPFAM" id="SSF52540">
    <property type="entry name" value="P-loop containing nucleoside triphosphate hydrolases"/>
    <property type="match status" value="1"/>
</dbReference>
<dbReference type="Proteomes" id="UP001230188">
    <property type="component" value="Unassembled WGS sequence"/>
</dbReference>
<evidence type="ECO:0008006" key="3">
    <source>
        <dbReference type="Google" id="ProtNLM"/>
    </source>
</evidence>
<dbReference type="EMBL" id="JAQMWT010000115">
    <property type="protein sequence ID" value="KAJ8610182.1"/>
    <property type="molecule type" value="Genomic_DNA"/>
</dbReference>
<evidence type="ECO:0000313" key="2">
    <source>
        <dbReference type="Proteomes" id="UP001230188"/>
    </source>
</evidence>
<keyword evidence="2" id="KW-1185">Reference proteome</keyword>